<dbReference type="Proteomes" id="UP000642265">
    <property type="component" value="Unassembled WGS sequence"/>
</dbReference>
<accession>A0A011UPI4</accession>
<evidence type="ECO:0000313" key="3">
    <source>
        <dbReference type="EMBL" id="MBE0563094.1"/>
    </source>
</evidence>
<dbReference type="GeneID" id="61316320"/>
<gene>
    <name evidence="2" type="ORF">F9L06_07450</name>
    <name evidence="3" type="ORF">IH622_20060</name>
</gene>
<dbReference type="RefSeq" id="WP_029926017.1">
    <property type="nucleotide sequence ID" value="NZ_CP044970.1"/>
</dbReference>
<sequence>MIGIIGRSGLIALLMTIPAASHSDVVLSAQIRRLEDTLLSGLPANGQNRFREAQSAWVTYKNAECRQRYLNYPAMTEIEECNSELDQERMKYLRLQLRWLHGLPGKVK</sequence>
<feature type="domain" description="Lysozyme inhibitor LprI-like N-terminal" evidence="1">
    <location>
        <begin position="34"/>
        <end position="93"/>
    </location>
</feature>
<dbReference type="Proteomes" id="UP000441102">
    <property type="component" value="Unassembled WGS sequence"/>
</dbReference>
<dbReference type="EMBL" id="WBWX01000002">
    <property type="protein sequence ID" value="KAB2801513.1"/>
    <property type="molecule type" value="Genomic_DNA"/>
</dbReference>
<reference evidence="2 4" key="1">
    <citation type="submission" date="2019-09" db="EMBL/GenBank/DDBJ databases">
        <title>Taxonomic organization of the family Brucellaceae based on a phylogenomic approach.</title>
        <authorList>
            <person name="Leclercq S."/>
            <person name="Cloeckaert A."/>
            <person name="Zygmunt M.S."/>
        </authorList>
    </citation>
    <scope>NUCLEOTIDE SEQUENCE [LARGE SCALE GENOMIC DNA]</scope>
    <source>
        <strain evidence="2 4">CCUG 34461</strain>
    </source>
</reference>
<comment type="caution">
    <text evidence="3">The sequence shown here is derived from an EMBL/GenBank/DDBJ whole genome shotgun (WGS) entry which is preliminary data.</text>
</comment>
<evidence type="ECO:0000313" key="2">
    <source>
        <dbReference type="EMBL" id="KAB2801513.1"/>
    </source>
</evidence>
<name>A0A011UPI4_BRUAN</name>
<protein>
    <submittedName>
        <fullName evidence="3">DUF1311 domain-containing protein</fullName>
    </submittedName>
</protein>
<organism evidence="3 5">
    <name type="scientific">Brucella anthropi</name>
    <name type="common">Ochrobactrum anthropi</name>
    <dbReference type="NCBI Taxonomy" id="529"/>
    <lineage>
        <taxon>Bacteria</taxon>
        <taxon>Pseudomonadati</taxon>
        <taxon>Pseudomonadota</taxon>
        <taxon>Alphaproteobacteria</taxon>
        <taxon>Hyphomicrobiales</taxon>
        <taxon>Brucellaceae</taxon>
        <taxon>Brucella/Ochrobactrum group</taxon>
        <taxon>Brucella</taxon>
    </lineage>
</organism>
<dbReference type="EMBL" id="JACZKO010000050">
    <property type="protein sequence ID" value="MBE0563094.1"/>
    <property type="molecule type" value="Genomic_DNA"/>
</dbReference>
<dbReference type="Pfam" id="PF07007">
    <property type="entry name" value="LprI"/>
    <property type="match status" value="1"/>
</dbReference>
<evidence type="ECO:0000313" key="5">
    <source>
        <dbReference type="Proteomes" id="UP000642265"/>
    </source>
</evidence>
<evidence type="ECO:0000259" key="1">
    <source>
        <dbReference type="Pfam" id="PF07007"/>
    </source>
</evidence>
<reference evidence="3" key="2">
    <citation type="submission" date="2020-09" db="EMBL/GenBank/DDBJ databases">
        <authorList>
            <person name="Dalcin Martins P."/>
        </authorList>
    </citation>
    <scope>NUCLEOTIDE SEQUENCE</scope>
    <source>
        <strain evidence="3">MAG47</strain>
    </source>
</reference>
<dbReference type="InterPro" id="IPR009739">
    <property type="entry name" value="LprI-like_N"/>
</dbReference>
<proteinExistence type="predicted"/>
<dbReference type="Gene3D" id="1.20.1270.180">
    <property type="match status" value="1"/>
</dbReference>
<reference evidence="3" key="3">
    <citation type="submission" date="2020-10" db="EMBL/GenBank/DDBJ databases">
        <title>Enrichment of novel Verrucomicrobia, Bacteroidetes and Krumholzibacteria in an oxygen-limited, methane- and iron-fed bioreactor inoculated with Bothnian Sea sediments.</title>
        <authorList>
            <person name="Martins P.D."/>
            <person name="de Jong A."/>
            <person name="Lenstra W.K."/>
            <person name="van Helmond N.A.G.M."/>
            <person name="Slomp C.P."/>
            <person name="Jetten M.S.M."/>
            <person name="Welte C.U."/>
            <person name="Rasigraf O."/>
        </authorList>
    </citation>
    <scope>NUCLEOTIDE SEQUENCE</scope>
    <source>
        <strain evidence="3">MAG47</strain>
    </source>
</reference>
<evidence type="ECO:0000313" key="4">
    <source>
        <dbReference type="Proteomes" id="UP000441102"/>
    </source>
</evidence>
<dbReference type="AlphaFoldDB" id="A0A011UPI4"/>